<dbReference type="PROSITE" id="PS50005">
    <property type="entry name" value="TPR"/>
    <property type="match status" value="1"/>
</dbReference>
<evidence type="ECO:0000256" key="1">
    <source>
        <dbReference type="ARBA" id="ARBA00022679"/>
    </source>
</evidence>
<dbReference type="Pfam" id="PF13432">
    <property type="entry name" value="TPR_16"/>
    <property type="match status" value="1"/>
</dbReference>
<keyword evidence="4" id="KW-1185">Reference proteome</keyword>
<dbReference type="Pfam" id="PF14559">
    <property type="entry name" value="TPR_19"/>
    <property type="match status" value="1"/>
</dbReference>
<dbReference type="Proteomes" id="UP001334732">
    <property type="component" value="Chromosome"/>
</dbReference>
<dbReference type="SUPFAM" id="SSF52540">
    <property type="entry name" value="P-loop containing nucleoside triphosphate hydrolases"/>
    <property type="match status" value="1"/>
</dbReference>
<keyword evidence="2" id="KW-0802">TPR repeat</keyword>
<dbReference type="PANTHER" id="PTHR12788:SF10">
    <property type="entry name" value="PROTEIN-TYROSINE SULFOTRANSFERASE"/>
    <property type="match status" value="1"/>
</dbReference>
<dbReference type="RefSeq" id="WP_324780305.1">
    <property type="nucleotide sequence ID" value="NZ_CP141769.1"/>
</dbReference>
<dbReference type="SMART" id="SM00028">
    <property type="entry name" value="TPR"/>
    <property type="match status" value="5"/>
</dbReference>
<dbReference type="EMBL" id="CP141769">
    <property type="protein sequence ID" value="WRS39775.1"/>
    <property type="molecule type" value="Genomic_DNA"/>
</dbReference>
<protein>
    <submittedName>
        <fullName evidence="3">Sulfotransferase</fullName>
    </submittedName>
</protein>
<dbReference type="Pfam" id="PF13469">
    <property type="entry name" value="Sulfotransfer_3"/>
    <property type="match status" value="1"/>
</dbReference>
<name>A0ABZ1CLE7_9PROT</name>
<reference evidence="3 4" key="1">
    <citation type="submission" date="2023-12" db="EMBL/GenBank/DDBJ databases">
        <title>Thiobacillus sedimentum sp. nov., a chemolithoautotrophic sulfur-oxidizing bacterium isolated from freshwater sediment.</title>
        <authorList>
            <person name="Luo J."/>
            <person name="Dai C."/>
        </authorList>
    </citation>
    <scope>NUCLEOTIDE SEQUENCE [LARGE SCALE GENOMIC DNA]</scope>
    <source>
        <strain evidence="3 4">SCUT-2</strain>
    </source>
</reference>
<evidence type="ECO:0000313" key="3">
    <source>
        <dbReference type="EMBL" id="WRS39775.1"/>
    </source>
</evidence>
<dbReference type="Gene3D" id="3.40.50.300">
    <property type="entry name" value="P-loop containing nucleotide triphosphate hydrolases"/>
    <property type="match status" value="1"/>
</dbReference>
<keyword evidence="1" id="KW-0808">Transferase</keyword>
<proteinExistence type="predicted"/>
<accession>A0ABZ1CLE7</accession>
<dbReference type="PANTHER" id="PTHR12788">
    <property type="entry name" value="PROTEIN-TYROSINE SULFOTRANSFERASE 2"/>
    <property type="match status" value="1"/>
</dbReference>
<dbReference type="InterPro" id="IPR027417">
    <property type="entry name" value="P-loop_NTPase"/>
</dbReference>
<dbReference type="InterPro" id="IPR019734">
    <property type="entry name" value="TPR_rpt"/>
</dbReference>
<dbReference type="InterPro" id="IPR011990">
    <property type="entry name" value="TPR-like_helical_dom_sf"/>
</dbReference>
<evidence type="ECO:0000256" key="2">
    <source>
        <dbReference type="PROSITE-ProRule" id="PRU00339"/>
    </source>
</evidence>
<sequence>MPTTSPDGLQSALAHARAGNLANAERICTQLLAQPDPQADAFHLLGVIRNIQGRYSEAEPLLGQAIAQQPGIAKYHSNLANALRGLERPEEAEASYRKALALDPDFDDARVNLARLLHAMNRWDAAVAEYEHLVRRHPHDTAARVHLAHLLQSGNRLAEAEAVASAGLLTDPANPGLNLIMAICERRAQQFEQALQRFQHIDASGLDSELASVFHYERGLLYDRLDLVAPAFADFAEANRLQAGLAQQRGIDKVRYTDELDRLARIDVSWLRDLPATASQPPAPVFLIGFPRSGTTLLDQILDSHPQIQTLEEKPIVGLLCDDMDRLVAGRPNGLADLRADERARLRALYHEYVADFLELRPGTLLVDKYPLNLIRLPYILSIFPDARLILALRHPADCVLSGFMHLFAPNDAMANFYTLDDAAALYARVMGLWRRWAEQLPLRYHRVYYEHLVQDLPGEIQPLLDFLGQNWNADMARPHEHAARRGHINTPSHSQVTQPIYRRAAGRWQRYQPWLDNVMETLQPYVDHFGYRDQGEAGG</sequence>
<evidence type="ECO:0000313" key="4">
    <source>
        <dbReference type="Proteomes" id="UP001334732"/>
    </source>
</evidence>
<dbReference type="SUPFAM" id="SSF48452">
    <property type="entry name" value="TPR-like"/>
    <property type="match status" value="1"/>
</dbReference>
<organism evidence="3 4">
    <name type="scientific">Thiobacillus sedimenti</name>
    <dbReference type="NCBI Taxonomy" id="3110231"/>
    <lineage>
        <taxon>Bacteria</taxon>
        <taxon>Pseudomonadati</taxon>
        <taxon>Pseudomonadota</taxon>
        <taxon>Betaproteobacteria</taxon>
        <taxon>Nitrosomonadales</taxon>
        <taxon>Thiobacillaceae</taxon>
        <taxon>Thiobacillus</taxon>
    </lineage>
</organism>
<feature type="repeat" description="TPR" evidence="2">
    <location>
        <begin position="73"/>
        <end position="106"/>
    </location>
</feature>
<dbReference type="Gene3D" id="1.25.40.10">
    <property type="entry name" value="Tetratricopeptide repeat domain"/>
    <property type="match status" value="1"/>
</dbReference>
<dbReference type="InterPro" id="IPR026634">
    <property type="entry name" value="TPST-like"/>
</dbReference>
<gene>
    <name evidence="3" type="ORF">VA613_02585</name>
</gene>